<dbReference type="OrthoDB" id="19482at2759"/>
<dbReference type="InterPro" id="IPR007258">
    <property type="entry name" value="Vps52"/>
</dbReference>
<accession>A0A401TBJ9</accession>
<sequence length="140" mass="15934">FLLANERHVAKEIRDEYVDTMSKIYFSYFKSYSSRLMKVQYEEVADKDDLMGVEDTAKKGFFSKPSLKNRNTIFTLGNRGNVISSSELEAPIIVPHAAQKSDVRVRVIRVKSGICNELQVVDLLLAMSSPVLSVWHQTTF</sequence>
<dbReference type="Pfam" id="PF20655">
    <property type="entry name" value="Vps52_C"/>
    <property type="match status" value="1"/>
</dbReference>
<feature type="non-terminal residue" evidence="2">
    <location>
        <position position="1"/>
    </location>
</feature>
<gene>
    <name evidence="2" type="ORF">chiPu_0024219</name>
</gene>
<dbReference type="GO" id="GO:0032456">
    <property type="term" value="P:endocytic recycling"/>
    <property type="evidence" value="ECO:0007669"/>
    <property type="project" value="TreeGrafter"/>
</dbReference>
<feature type="domain" description="Vps52 C-terminal" evidence="1">
    <location>
        <begin position="19"/>
        <end position="104"/>
    </location>
</feature>
<dbReference type="GO" id="GO:0007041">
    <property type="term" value="P:lysosomal transport"/>
    <property type="evidence" value="ECO:0007669"/>
    <property type="project" value="TreeGrafter"/>
</dbReference>
<keyword evidence="3" id="KW-1185">Reference proteome</keyword>
<dbReference type="GO" id="GO:0042147">
    <property type="term" value="P:retrograde transport, endosome to Golgi"/>
    <property type="evidence" value="ECO:0007669"/>
    <property type="project" value="TreeGrafter"/>
</dbReference>
<proteinExistence type="predicted"/>
<organism evidence="2 3">
    <name type="scientific">Chiloscyllium punctatum</name>
    <name type="common">Brownbanded bambooshark</name>
    <name type="synonym">Hemiscyllium punctatum</name>
    <dbReference type="NCBI Taxonomy" id="137246"/>
    <lineage>
        <taxon>Eukaryota</taxon>
        <taxon>Metazoa</taxon>
        <taxon>Chordata</taxon>
        <taxon>Craniata</taxon>
        <taxon>Vertebrata</taxon>
        <taxon>Chondrichthyes</taxon>
        <taxon>Elasmobranchii</taxon>
        <taxon>Galeomorphii</taxon>
        <taxon>Galeoidea</taxon>
        <taxon>Orectolobiformes</taxon>
        <taxon>Hemiscylliidae</taxon>
        <taxon>Chiloscyllium</taxon>
    </lineage>
</organism>
<reference evidence="2 3" key="1">
    <citation type="journal article" date="2018" name="Nat. Ecol. Evol.">
        <title>Shark genomes provide insights into elasmobranch evolution and the origin of vertebrates.</title>
        <authorList>
            <person name="Hara Y"/>
            <person name="Yamaguchi K"/>
            <person name="Onimaru K"/>
            <person name="Kadota M"/>
            <person name="Koyanagi M"/>
            <person name="Keeley SD"/>
            <person name="Tatsumi K"/>
            <person name="Tanaka K"/>
            <person name="Motone F"/>
            <person name="Kageyama Y"/>
            <person name="Nozu R"/>
            <person name="Adachi N"/>
            <person name="Nishimura O"/>
            <person name="Nakagawa R"/>
            <person name="Tanegashima C"/>
            <person name="Kiyatake I"/>
            <person name="Matsumoto R"/>
            <person name="Murakumo K"/>
            <person name="Nishida K"/>
            <person name="Terakita A"/>
            <person name="Kuratani S"/>
            <person name="Sato K"/>
            <person name="Hyodo S Kuraku.S."/>
        </authorList>
    </citation>
    <scope>NUCLEOTIDE SEQUENCE [LARGE SCALE GENOMIC DNA]</scope>
</reference>
<dbReference type="EMBL" id="BEZZ01035030">
    <property type="protein sequence ID" value="GCC40040.1"/>
    <property type="molecule type" value="Genomic_DNA"/>
</dbReference>
<dbReference type="GO" id="GO:0019905">
    <property type="term" value="F:syntaxin binding"/>
    <property type="evidence" value="ECO:0007669"/>
    <property type="project" value="TreeGrafter"/>
</dbReference>
<name>A0A401TBJ9_CHIPU</name>
<dbReference type="STRING" id="137246.A0A401TBJ9"/>
<dbReference type="GO" id="GO:0005829">
    <property type="term" value="C:cytosol"/>
    <property type="evidence" value="ECO:0007669"/>
    <property type="project" value="GOC"/>
</dbReference>
<protein>
    <recommendedName>
        <fullName evidence="1">Vps52 C-terminal domain-containing protein</fullName>
    </recommendedName>
</protein>
<dbReference type="OMA" id="SVWHQTT"/>
<comment type="caution">
    <text evidence="2">The sequence shown here is derived from an EMBL/GenBank/DDBJ whole genome shotgun (WGS) entry which is preliminary data.</text>
</comment>
<dbReference type="PANTHER" id="PTHR14190:SF7">
    <property type="entry name" value="VACUOLAR PROTEIN SORTING-ASSOCIATED PROTEIN 52 HOMOLOG"/>
    <property type="match status" value="1"/>
</dbReference>
<dbReference type="InterPro" id="IPR048361">
    <property type="entry name" value="Vps52_C"/>
</dbReference>
<evidence type="ECO:0000259" key="1">
    <source>
        <dbReference type="Pfam" id="PF20655"/>
    </source>
</evidence>
<dbReference type="PANTHER" id="PTHR14190">
    <property type="entry name" value="SUPPRESSOR OF ACTIN MUTATIONS 2/VACUOLAR PROTEIN SORTING 52"/>
    <property type="match status" value="1"/>
</dbReference>
<evidence type="ECO:0000313" key="2">
    <source>
        <dbReference type="EMBL" id="GCC40040.1"/>
    </source>
</evidence>
<evidence type="ECO:0000313" key="3">
    <source>
        <dbReference type="Proteomes" id="UP000287033"/>
    </source>
</evidence>
<dbReference type="AlphaFoldDB" id="A0A401TBJ9"/>
<dbReference type="GO" id="GO:0006896">
    <property type="term" value="P:Golgi to vacuole transport"/>
    <property type="evidence" value="ECO:0007669"/>
    <property type="project" value="TreeGrafter"/>
</dbReference>
<dbReference type="Proteomes" id="UP000287033">
    <property type="component" value="Unassembled WGS sequence"/>
</dbReference>
<dbReference type="GO" id="GO:0000938">
    <property type="term" value="C:GARP complex"/>
    <property type="evidence" value="ECO:0007669"/>
    <property type="project" value="TreeGrafter"/>
</dbReference>